<dbReference type="PANTHER" id="PTHR23199">
    <property type="entry name" value="NEUROTROPHIN 1-RELATED"/>
    <property type="match status" value="1"/>
</dbReference>
<feature type="region of interest" description="Disordered" evidence="4">
    <location>
        <begin position="1"/>
        <end position="22"/>
    </location>
</feature>
<keyword evidence="2" id="KW-1015">Disulfide bond</keyword>
<reference evidence="7 8" key="1">
    <citation type="submission" date="2015-12" db="EMBL/GenBank/DDBJ databases">
        <title>The genome of Folsomia candida.</title>
        <authorList>
            <person name="Faddeeva A."/>
            <person name="Derks M.F."/>
            <person name="Anvar Y."/>
            <person name="Smit S."/>
            <person name="Van Straalen N."/>
            <person name="Roelofs D."/>
        </authorList>
    </citation>
    <scope>NUCLEOTIDE SEQUENCE [LARGE SCALE GENOMIC DNA]</scope>
    <source>
        <strain evidence="7 8">VU population</strain>
        <tissue evidence="7">Whole body</tissue>
    </source>
</reference>
<proteinExistence type="predicted"/>
<dbReference type="GO" id="GO:0008083">
    <property type="term" value="F:growth factor activity"/>
    <property type="evidence" value="ECO:0007669"/>
    <property type="project" value="TreeGrafter"/>
</dbReference>
<evidence type="ECO:0000259" key="6">
    <source>
        <dbReference type="Pfam" id="PF16077"/>
    </source>
</evidence>
<protein>
    <submittedName>
        <fullName evidence="7">Protein spaetzle</fullName>
    </submittedName>
</protein>
<feature type="transmembrane region" description="Helical" evidence="5">
    <location>
        <begin position="101"/>
        <end position="118"/>
    </location>
</feature>
<evidence type="ECO:0000313" key="8">
    <source>
        <dbReference type="Proteomes" id="UP000198287"/>
    </source>
</evidence>
<dbReference type="STRING" id="158441.A0A226CZY4"/>
<accession>A0A226CZY4</accession>
<dbReference type="EMBL" id="LNIX01000048">
    <property type="protein sequence ID" value="OXA38108.1"/>
    <property type="molecule type" value="Genomic_DNA"/>
</dbReference>
<dbReference type="GO" id="GO:0021556">
    <property type="term" value="P:central nervous system formation"/>
    <property type="evidence" value="ECO:0007669"/>
    <property type="project" value="TreeGrafter"/>
</dbReference>
<keyword evidence="3" id="KW-0325">Glycoprotein</keyword>
<feature type="domain" description="Spaetzle" evidence="6">
    <location>
        <begin position="277"/>
        <end position="370"/>
    </location>
</feature>
<dbReference type="AlphaFoldDB" id="A0A226CZY4"/>
<dbReference type="GO" id="GO:0045087">
    <property type="term" value="P:innate immune response"/>
    <property type="evidence" value="ECO:0007669"/>
    <property type="project" value="TreeGrafter"/>
</dbReference>
<feature type="region of interest" description="Disordered" evidence="4">
    <location>
        <begin position="126"/>
        <end position="201"/>
    </location>
</feature>
<dbReference type="GO" id="GO:0005121">
    <property type="term" value="F:Toll binding"/>
    <property type="evidence" value="ECO:0007669"/>
    <property type="project" value="TreeGrafter"/>
</dbReference>
<keyword evidence="1" id="KW-0732">Signal</keyword>
<sequence>MSKITATLNNHKQTNGEREEDRRNYVHEALKGKSLYVASCHSVSGFFVLGEKQGRKDKLEIGVEEGTPSSLVVTSGTLEKYFVESASTTLRQAHVINTTHIPALLLLTTVFAILLGLIDCERFPQSPARPAKPDPIDPTGRNSPGIVIVYKKGGSGGGGGNERQQNSYEDSRGYPDHGGHSTHRDRPPNYQAPAWGGNKHRPNCAGGDESYCLYDRDYPMDKVSNIANHYQHYLSSLYEEMNHYSVHDYINHDNATHNYRLAYKYSINEYELHKGHFICESDVSYVRPGWAKNWKGEWIAVLNTDVFPQSVRIETCKYPKKKCEYMPPCYKSYCVQRYTYVKLICLDPYNPNKRPTTDVFEIPSACSCFVENFPLY</sequence>
<dbReference type="OrthoDB" id="6359065at2759"/>
<evidence type="ECO:0000256" key="1">
    <source>
        <dbReference type="ARBA" id="ARBA00022729"/>
    </source>
</evidence>
<feature type="compositionally biased region" description="Polar residues" evidence="4">
    <location>
        <begin position="1"/>
        <end position="13"/>
    </location>
</feature>
<dbReference type="InterPro" id="IPR052444">
    <property type="entry name" value="Spz/Toll_ligand-like"/>
</dbReference>
<dbReference type="Gene3D" id="2.10.90.10">
    <property type="entry name" value="Cystine-knot cytokines"/>
    <property type="match status" value="1"/>
</dbReference>
<keyword evidence="5" id="KW-0812">Transmembrane</keyword>
<keyword evidence="8" id="KW-1185">Reference proteome</keyword>
<feature type="compositionally biased region" description="Basic and acidic residues" evidence="4">
    <location>
        <begin position="169"/>
        <end position="187"/>
    </location>
</feature>
<evidence type="ECO:0000313" key="7">
    <source>
        <dbReference type="EMBL" id="OXA38108.1"/>
    </source>
</evidence>
<dbReference type="InterPro" id="IPR032104">
    <property type="entry name" value="Spaetzle"/>
</dbReference>
<name>A0A226CZY4_FOLCA</name>
<evidence type="ECO:0000256" key="4">
    <source>
        <dbReference type="SAM" id="MobiDB-lite"/>
    </source>
</evidence>
<evidence type="ECO:0000256" key="2">
    <source>
        <dbReference type="ARBA" id="ARBA00023157"/>
    </source>
</evidence>
<organism evidence="7 8">
    <name type="scientific">Folsomia candida</name>
    <name type="common">Springtail</name>
    <dbReference type="NCBI Taxonomy" id="158441"/>
    <lineage>
        <taxon>Eukaryota</taxon>
        <taxon>Metazoa</taxon>
        <taxon>Ecdysozoa</taxon>
        <taxon>Arthropoda</taxon>
        <taxon>Hexapoda</taxon>
        <taxon>Collembola</taxon>
        <taxon>Entomobryomorpha</taxon>
        <taxon>Isotomoidea</taxon>
        <taxon>Isotomidae</taxon>
        <taxon>Proisotominae</taxon>
        <taxon>Folsomia</taxon>
    </lineage>
</organism>
<dbReference type="SUPFAM" id="SSF57501">
    <property type="entry name" value="Cystine-knot cytokines"/>
    <property type="match status" value="1"/>
</dbReference>
<keyword evidence="5" id="KW-0472">Membrane</keyword>
<dbReference type="GO" id="GO:0005615">
    <property type="term" value="C:extracellular space"/>
    <property type="evidence" value="ECO:0007669"/>
    <property type="project" value="UniProtKB-ARBA"/>
</dbReference>
<dbReference type="Proteomes" id="UP000198287">
    <property type="component" value="Unassembled WGS sequence"/>
</dbReference>
<dbReference type="OMA" id="RIETCKY"/>
<comment type="caution">
    <text evidence="7">The sequence shown here is derived from an EMBL/GenBank/DDBJ whole genome shotgun (WGS) entry which is preliminary data.</text>
</comment>
<evidence type="ECO:0000256" key="5">
    <source>
        <dbReference type="SAM" id="Phobius"/>
    </source>
</evidence>
<gene>
    <name evidence="7" type="ORF">Fcan01_27115</name>
</gene>
<dbReference type="InterPro" id="IPR029034">
    <property type="entry name" value="Cystine-knot_cytokine"/>
</dbReference>
<evidence type="ECO:0000256" key="3">
    <source>
        <dbReference type="ARBA" id="ARBA00023180"/>
    </source>
</evidence>
<dbReference type="PANTHER" id="PTHR23199:SF12">
    <property type="entry name" value="NEUROTROPHIN 1-RELATED"/>
    <property type="match status" value="1"/>
</dbReference>
<dbReference type="Pfam" id="PF16077">
    <property type="entry name" value="Spaetzle"/>
    <property type="match status" value="1"/>
</dbReference>
<keyword evidence="5" id="KW-1133">Transmembrane helix</keyword>